<feature type="region of interest" description="Disordered" evidence="1">
    <location>
        <begin position="33"/>
        <end position="156"/>
    </location>
</feature>
<evidence type="ECO:0000259" key="3">
    <source>
        <dbReference type="Pfam" id="PF10645"/>
    </source>
</evidence>
<feature type="signal peptide" evidence="2">
    <location>
        <begin position="1"/>
        <end position="22"/>
    </location>
</feature>
<keyword evidence="2" id="KW-0732">Signal</keyword>
<reference evidence="5" key="1">
    <citation type="journal article" date="2018" name="Nat. Microbiol.">
        <title>Leveraging single-cell genomics to expand the fungal tree of life.</title>
        <authorList>
            <person name="Ahrendt S.R."/>
            <person name="Quandt C.A."/>
            <person name="Ciobanu D."/>
            <person name="Clum A."/>
            <person name="Salamov A."/>
            <person name="Andreopoulos B."/>
            <person name="Cheng J.F."/>
            <person name="Woyke T."/>
            <person name="Pelin A."/>
            <person name="Henrissat B."/>
            <person name="Reynolds N.K."/>
            <person name="Benny G.L."/>
            <person name="Smith M.E."/>
            <person name="James T.Y."/>
            <person name="Grigoriev I.V."/>
        </authorList>
    </citation>
    <scope>NUCLEOTIDE SEQUENCE [LARGE SCALE GENOMIC DNA]</scope>
    <source>
        <strain evidence="5">RSA 468</strain>
    </source>
</reference>
<organism evidence="4 5">
    <name type="scientific">Dimargaris cristalligena</name>
    <dbReference type="NCBI Taxonomy" id="215637"/>
    <lineage>
        <taxon>Eukaryota</taxon>
        <taxon>Fungi</taxon>
        <taxon>Fungi incertae sedis</taxon>
        <taxon>Zoopagomycota</taxon>
        <taxon>Kickxellomycotina</taxon>
        <taxon>Dimargaritomycetes</taxon>
        <taxon>Dimargaritales</taxon>
        <taxon>Dimargaritaceae</taxon>
        <taxon>Dimargaris</taxon>
    </lineage>
</organism>
<accession>A0A4P9ZPN6</accession>
<evidence type="ECO:0000256" key="2">
    <source>
        <dbReference type="SAM" id="SignalP"/>
    </source>
</evidence>
<dbReference type="AlphaFoldDB" id="A0A4P9ZPN6"/>
<dbReference type="Pfam" id="PF10645">
    <property type="entry name" value="Carb_bind"/>
    <property type="match status" value="1"/>
</dbReference>
<feature type="chain" id="PRO_5020359897" description="Endo-1,3(4)-beta-glucanase 1 carbohydrate binding domain-containing protein" evidence="2">
    <location>
        <begin position="23"/>
        <end position="227"/>
    </location>
</feature>
<evidence type="ECO:0000313" key="5">
    <source>
        <dbReference type="Proteomes" id="UP000268162"/>
    </source>
</evidence>
<keyword evidence="5" id="KW-1185">Reference proteome</keyword>
<dbReference type="GO" id="GO:0030246">
    <property type="term" value="F:carbohydrate binding"/>
    <property type="evidence" value="ECO:0007669"/>
    <property type="project" value="InterPro"/>
</dbReference>
<evidence type="ECO:0000313" key="4">
    <source>
        <dbReference type="EMBL" id="RKP35215.1"/>
    </source>
</evidence>
<dbReference type="InterPro" id="IPR018909">
    <property type="entry name" value="Eng1_septum"/>
</dbReference>
<dbReference type="Proteomes" id="UP000268162">
    <property type="component" value="Unassembled WGS sequence"/>
</dbReference>
<proteinExistence type="predicted"/>
<dbReference type="EMBL" id="ML002930">
    <property type="protein sequence ID" value="RKP35215.1"/>
    <property type="molecule type" value="Genomic_DNA"/>
</dbReference>
<evidence type="ECO:0000256" key="1">
    <source>
        <dbReference type="SAM" id="MobiDB-lite"/>
    </source>
</evidence>
<name>A0A4P9ZPN6_9FUNG</name>
<protein>
    <recommendedName>
        <fullName evidence="3">Endo-1,3(4)-beta-glucanase 1 carbohydrate binding domain-containing protein</fullName>
    </recommendedName>
</protein>
<feature type="domain" description="Endo-1,3(4)-beta-glucanase 1 carbohydrate binding" evidence="3">
    <location>
        <begin position="180"/>
        <end position="224"/>
    </location>
</feature>
<feature type="compositionally biased region" description="Polar residues" evidence="1">
    <location>
        <begin position="44"/>
        <end position="88"/>
    </location>
</feature>
<sequence>MVNRAYIMSALLLGVSLSTTWAAPQYGSADMSGSGMETLENGDFTDQNTSIDSADLNSGMSAFESSDFTSLDNSDSSFTGTEPSNEGSDFTAMDPSTGESDFTAMDPSTGESDFTAMDPSTGESDFTDGLDFSSDPSSGIPTGEEEPASLLGSGDEAALVPKKKCNRSSSGSNSSTSSDTCNGQNYDSKVYKCWDNELLCPVGNPRCGDHCYETDKYTCNNGQLQQI</sequence>
<gene>
    <name evidence="4" type="ORF">BJ085DRAFT_36174</name>
</gene>